<dbReference type="Proteomes" id="UP000823935">
    <property type="component" value="Unassembled WGS sequence"/>
</dbReference>
<reference evidence="4" key="1">
    <citation type="submission" date="2020-10" db="EMBL/GenBank/DDBJ databases">
        <authorList>
            <person name="Gilroy R."/>
        </authorList>
    </citation>
    <scope>NUCLEOTIDE SEQUENCE</scope>
    <source>
        <strain evidence="4">CHK190-19873</strain>
    </source>
</reference>
<gene>
    <name evidence="4" type="ORF">IAB44_00125</name>
</gene>
<comment type="caution">
    <text evidence="4">The sequence shown here is derived from an EMBL/GenBank/DDBJ whole genome shotgun (WGS) entry which is preliminary data.</text>
</comment>
<dbReference type="InterPro" id="IPR018337">
    <property type="entry name" value="Cell_wall/Cho-bd_repeat"/>
</dbReference>
<protein>
    <submittedName>
        <fullName evidence="4">Uncharacterized protein</fullName>
    </submittedName>
</protein>
<dbReference type="EMBL" id="DVIQ01000002">
    <property type="protein sequence ID" value="HIS29948.1"/>
    <property type="molecule type" value="Genomic_DNA"/>
</dbReference>
<keyword evidence="3" id="KW-0732">Signal</keyword>
<dbReference type="Gene3D" id="2.10.270.10">
    <property type="entry name" value="Cholin Binding"/>
    <property type="match status" value="2"/>
</dbReference>
<evidence type="ECO:0000313" key="5">
    <source>
        <dbReference type="Proteomes" id="UP000823935"/>
    </source>
</evidence>
<organism evidence="4 5">
    <name type="scientific">Candidatus Limivivens intestinipullorum</name>
    <dbReference type="NCBI Taxonomy" id="2840858"/>
    <lineage>
        <taxon>Bacteria</taxon>
        <taxon>Bacillati</taxon>
        <taxon>Bacillota</taxon>
        <taxon>Clostridia</taxon>
        <taxon>Lachnospirales</taxon>
        <taxon>Lachnospiraceae</taxon>
        <taxon>Lachnospiraceae incertae sedis</taxon>
        <taxon>Candidatus Limivivens</taxon>
    </lineage>
</organism>
<dbReference type="AlphaFoldDB" id="A0A9D1EQ35"/>
<name>A0A9D1EQ35_9FIRM</name>
<dbReference type="Pfam" id="PF01473">
    <property type="entry name" value="Choline_bind_1"/>
    <property type="match status" value="2"/>
</dbReference>
<evidence type="ECO:0000256" key="1">
    <source>
        <dbReference type="ARBA" id="ARBA00022737"/>
    </source>
</evidence>
<reference evidence="4" key="2">
    <citation type="journal article" date="2021" name="PeerJ">
        <title>Extensive microbial diversity within the chicken gut microbiome revealed by metagenomics and culture.</title>
        <authorList>
            <person name="Gilroy R."/>
            <person name="Ravi A."/>
            <person name="Getino M."/>
            <person name="Pursley I."/>
            <person name="Horton D.L."/>
            <person name="Alikhan N.F."/>
            <person name="Baker D."/>
            <person name="Gharbi K."/>
            <person name="Hall N."/>
            <person name="Watson M."/>
            <person name="Adriaenssens E.M."/>
            <person name="Foster-Nyarko E."/>
            <person name="Jarju S."/>
            <person name="Secka A."/>
            <person name="Antonio M."/>
            <person name="Oren A."/>
            <person name="Chaudhuri R.R."/>
            <person name="La Ragione R."/>
            <person name="Hildebrand F."/>
            <person name="Pallen M.J."/>
        </authorList>
    </citation>
    <scope>NUCLEOTIDE SEQUENCE</scope>
    <source>
        <strain evidence="4">CHK190-19873</strain>
    </source>
</reference>
<accession>A0A9D1EQ35</accession>
<dbReference type="SUPFAM" id="SSF69360">
    <property type="entry name" value="Cell wall binding repeat"/>
    <property type="match status" value="1"/>
</dbReference>
<evidence type="ECO:0000313" key="4">
    <source>
        <dbReference type="EMBL" id="HIS29948.1"/>
    </source>
</evidence>
<feature type="repeat" description="Cell wall-binding" evidence="2">
    <location>
        <begin position="73"/>
        <end position="92"/>
    </location>
</feature>
<evidence type="ECO:0000256" key="2">
    <source>
        <dbReference type="PROSITE-ProRule" id="PRU00591"/>
    </source>
</evidence>
<keyword evidence="1" id="KW-0677">Repeat</keyword>
<proteinExistence type="predicted"/>
<evidence type="ECO:0000256" key="3">
    <source>
        <dbReference type="SAM" id="SignalP"/>
    </source>
</evidence>
<feature type="chain" id="PRO_5038941466" evidence="3">
    <location>
        <begin position="28"/>
        <end position="235"/>
    </location>
</feature>
<feature type="signal peptide" evidence="3">
    <location>
        <begin position="1"/>
        <end position="27"/>
    </location>
</feature>
<dbReference type="PROSITE" id="PS51170">
    <property type="entry name" value="CW"/>
    <property type="match status" value="1"/>
</dbReference>
<sequence>MKTCLRRGLGLAFLLSMLLLGSLQVQAASYKWDFNKDTLQLRLVNTKTGRYVKNRFKEYKGYTYYFDKNGYVCTGWTEIGKYTYYFDSSGAMVTETWVNNRYLMKNGRMARSRWVTDSDGIRSYVGKDGVRIDNYKKNVKVGLKKTKKGYRFRQADGSYASAQWVRWKGAWYYFYDNTYMATQAFIGNHYVGRNGKMVTSRWVTIGKKKYKFDRDGEIIKTVSVKKTSSKSGKKS</sequence>
<dbReference type="Pfam" id="PF19127">
    <property type="entry name" value="Choline_bind_3"/>
    <property type="match status" value="1"/>
</dbReference>